<dbReference type="PANTHER" id="PTHR33164:SF43">
    <property type="entry name" value="HTH-TYPE TRANSCRIPTIONAL REPRESSOR YETL"/>
    <property type="match status" value="1"/>
</dbReference>
<dbReference type="CDD" id="cd00090">
    <property type="entry name" value="HTH_ARSR"/>
    <property type="match status" value="1"/>
</dbReference>
<dbReference type="GO" id="GO:0003700">
    <property type="term" value="F:DNA-binding transcription factor activity"/>
    <property type="evidence" value="ECO:0007669"/>
    <property type="project" value="InterPro"/>
</dbReference>
<dbReference type="Pfam" id="PF01047">
    <property type="entry name" value="MarR"/>
    <property type="match status" value="1"/>
</dbReference>
<dbReference type="PRINTS" id="PR00598">
    <property type="entry name" value="HTHMARR"/>
</dbReference>
<feature type="domain" description="HTH marR-type" evidence="1">
    <location>
        <begin position="11"/>
        <end position="143"/>
    </location>
</feature>
<sequence length="222" mass="24180">MASHRNPSSINRRIREGLSRLATTMRIDDWQRAKAAGLNPTQLSILELIEGRSDGMSVKDIAAHLGVSQPTATDSIIALERKGLITKTSSTADRRAVNITLTDDGLSALQKDNAPLSVAEQAAAALAAGEQENMLLMLAKMIRHLQEIEAIPIQRMCVNCCYFVPFAHTDAERPHHCNFVDAAFGQRDIRIDCHDHETADPALQSANWDAFRQGSASSPPGS</sequence>
<gene>
    <name evidence="2" type="ORF">DY251_10430</name>
</gene>
<accession>A0A371XDV5</accession>
<dbReference type="InterPro" id="IPR036390">
    <property type="entry name" value="WH_DNA-bd_sf"/>
</dbReference>
<keyword evidence="3" id="KW-1185">Reference proteome</keyword>
<protein>
    <submittedName>
        <fullName evidence="2">MarR family transcriptional regulator</fullName>
    </submittedName>
</protein>
<dbReference type="InterPro" id="IPR039422">
    <property type="entry name" value="MarR/SlyA-like"/>
</dbReference>
<dbReference type="PANTHER" id="PTHR33164">
    <property type="entry name" value="TRANSCRIPTIONAL REGULATOR, MARR FAMILY"/>
    <property type="match status" value="1"/>
</dbReference>
<name>A0A371XDV5_9HYPH</name>
<dbReference type="RefSeq" id="WP_116623850.1">
    <property type="nucleotide sequence ID" value="NZ_QURN01000007.1"/>
</dbReference>
<reference evidence="3" key="1">
    <citation type="submission" date="2018-08" db="EMBL/GenBank/DDBJ databases">
        <authorList>
            <person name="Im W.T."/>
        </authorList>
    </citation>
    <scope>NUCLEOTIDE SEQUENCE [LARGE SCALE GENOMIC DNA]</scope>
    <source>
        <strain evidence="3">LA-28</strain>
    </source>
</reference>
<evidence type="ECO:0000313" key="3">
    <source>
        <dbReference type="Proteomes" id="UP000262379"/>
    </source>
</evidence>
<evidence type="ECO:0000313" key="2">
    <source>
        <dbReference type="EMBL" id="RFC67417.1"/>
    </source>
</evidence>
<dbReference type="GO" id="GO:0006950">
    <property type="term" value="P:response to stress"/>
    <property type="evidence" value="ECO:0007669"/>
    <property type="project" value="TreeGrafter"/>
</dbReference>
<dbReference type="InterPro" id="IPR036388">
    <property type="entry name" value="WH-like_DNA-bd_sf"/>
</dbReference>
<evidence type="ECO:0000259" key="1">
    <source>
        <dbReference type="PROSITE" id="PS50995"/>
    </source>
</evidence>
<dbReference type="PROSITE" id="PS50995">
    <property type="entry name" value="HTH_MARR_2"/>
    <property type="match status" value="1"/>
</dbReference>
<dbReference type="Proteomes" id="UP000262379">
    <property type="component" value="Unassembled WGS sequence"/>
</dbReference>
<organism evidence="2 3">
    <name type="scientific">Mesorhizobium denitrificans</name>
    <dbReference type="NCBI Taxonomy" id="2294114"/>
    <lineage>
        <taxon>Bacteria</taxon>
        <taxon>Pseudomonadati</taxon>
        <taxon>Pseudomonadota</taxon>
        <taxon>Alphaproteobacteria</taxon>
        <taxon>Hyphomicrobiales</taxon>
        <taxon>Phyllobacteriaceae</taxon>
        <taxon>Mesorhizobium</taxon>
    </lineage>
</organism>
<dbReference type="InterPro" id="IPR000835">
    <property type="entry name" value="HTH_MarR-typ"/>
</dbReference>
<dbReference type="InterPro" id="IPR011991">
    <property type="entry name" value="ArsR-like_HTH"/>
</dbReference>
<dbReference type="SMART" id="SM00347">
    <property type="entry name" value="HTH_MARR"/>
    <property type="match status" value="1"/>
</dbReference>
<dbReference type="Gene3D" id="1.10.10.10">
    <property type="entry name" value="Winged helix-like DNA-binding domain superfamily/Winged helix DNA-binding domain"/>
    <property type="match status" value="1"/>
</dbReference>
<dbReference type="SUPFAM" id="SSF46785">
    <property type="entry name" value="Winged helix' DNA-binding domain"/>
    <property type="match status" value="1"/>
</dbReference>
<proteinExistence type="predicted"/>
<comment type="caution">
    <text evidence="2">The sequence shown here is derived from an EMBL/GenBank/DDBJ whole genome shotgun (WGS) entry which is preliminary data.</text>
</comment>
<dbReference type="AlphaFoldDB" id="A0A371XDV5"/>
<dbReference type="EMBL" id="QURN01000007">
    <property type="protein sequence ID" value="RFC67417.1"/>
    <property type="molecule type" value="Genomic_DNA"/>
</dbReference>